<protein>
    <submittedName>
        <fullName evidence="4">Pentatricopeptide repeat-containing protein</fullName>
    </submittedName>
</protein>
<dbReference type="Pfam" id="PF20431">
    <property type="entry name" value="E_motif"/>
    <property type="match status" value="1"/>
</dbReference>
<sequence length="604" mass="66762">MKTQGPKSLLALIETCASLNQLKQIHAKTIISGLSYNHFILTQIANSFLFPQSLNYATRILVRTQEPSIFIYNSMIKAYSQSETPFVALSMYNNMRVRENAVGDQFTYPFVLKACASELAVEKGREVHGVVVRIGFDSDRFLCSSLLNFYAVCGKIESARRVFDEFKAKDVVFWNAMIMGYARNGMALEACEVFREIVKVGEVAPNEGAVLALISACTVSKNLKLGREIHGYVRKEVTFGLSVKLGAAMVDLYAKCGCLDYAKRVFEGMPEKNSVVWNSLISGYSLNGFSREAIGLFRDMCFWDVKPDRYTISGLLSACAQTGAINLGNWVRKFAEKNGLWDEFIGTSLVDLYAKCGSIEAAREVFDQMDKKTVATWNTILSGYASNGQAGSAIELFDEMRKSGAIPDSITFLSILHACAHAGLVEKGKQYFDSMVKNDKITPKVEHYGCMVDLLGRAGLLKEARELIERMDIEPNVIVWGSLFNACSIHGDIEVGEWAADHIFNLEAMDGGSYVLLANMYAAAGRFDRVKAVRQAMVDASFCKLPGCSMIEIGDVVHEFLVADKTHPKSEEIYSVLDELSDKLKTATGSMRLPALAGEHLESS</sequence>
<dbReference type="FunFam" id="1.25.40.10:FF:000690">
    <property type="entry name" value="Pentatricopeptide repeat-containing protein"/>
    <property type="match status" value="1"/>
</dbReference>
<dbReference type="EMBL" id="PJQY01001308">
    <property type="protein sequence ID" value="PQQ03803.1"/>
    <property type="molecule type" value="Genomic_DNA"/>
</dbReference>
<dbReference type="Pfam" id="PF20430">
    <property type="entry name" value="Eplus_motif"/>
    <property type="match status" value="1"/>
</dbReference>
<dbReference type="GO" id="GO:0003729">
    <property type="term" value="F:mRNA binding"/>
    <property type="evidence" value="ECO:0007669"/>
    <property type="project" value="UniProtKB-ARBA"/>
</dbReference>
<feature type="repeat" description="PPR" evidence="3">
    <location>
        <begin position="342"/>
        <end position="372"/>
    </location>
</feature>
<dbReference type="NCBIfam" id="TIGR00756">
    <property type="entry name" value="PPR"/>
    <property type="match status" value="5"/>
</dbReference>
<feature type="repeat" description="PPR" evidence="3">
    <location>
        <begin position="408"/>
        <end position="442"/>
    </location>
</feature>
<feature type="repeat" description="PPR" evidence="3">
    <location>
        <begin position="273"/>
        <end position="307"/>
    </location>
</feature>
<name>A0A314YBR4_PRUYE</name>
<dbReference type="GO" id="GO:0009451">
    <property type="term" value="P:RNA modification"/>
    <property type="evidence" value="ECO:0007669"/>
    <property type="project" value="InterPro"/>
</dbReference>
<dbReference type="Pfam" id="PF13041">
    <property type="entry name" value="PPR_2"/>
    <property type="match status" value="2"/>
</dbReference>
<evidence type="ECO:0000256" key="3">
    <source>
        <dbReference type="PROSITE-ProRule" id="PRU00708"/>
    </source>
</evidence>
<gene>
    <name evidence="4" type="ORF">Pyn_15716</name>
</gene>
<dbReference type="FunFam" id="1.25.40.10:FF:000470">
    <property type="entry name" value="Pentatricopeptide repeat-containing protein At5g66520"/>
    <property type="match status" value="1"/>
</dbReference>
<dbReference type="SUPFAM" id="SSF48452">
    <property type="entry name" value="TPR-like"/>
    <property type="match status" value="1"/>
</dbReference>
<evidence type="ECO:0000313" key="5">
    <source>
        <dbReference type="Proteomes" id="UP000250321"/>
    </source>
</evidence>
<evidence type="ECO:0000256" key="1">
    <source>
        <dbReference type="ARBA" id="ARBA00006643"/>
    </source>
</evidence>
<evidence type="ECO:0000256" key="2">
    <source>
        <dbReference type="ARBA" id="ARBA00022737"/>
    </source>
</evidence>
<feature type="repeat" description="PPR" evidence="3">
    <location>
        <begin position="373"/>
        <end position="407"/>
    </location>
</feature>
<feature type="repeat" description="PPR" evidence="3">
    <location>
        <begin position="170"/>
        <end position="204"/>
    </location>
</feature>
<accession>A0A314YBR4</accession>
<dbReference type="InterPro" id="IPR046849">
    <property type="entry name" value="E2_motif"/>
</dbReference>
<comment type="caution">
    <text evidence="4">The sequence shown here is derived from an EMBL/GenBank/DDBJ whole genome shotgun (WGS) entry which is preliminary data.</text>
</comment>
<dbReference type="InterPro" id="IPR011990">
    <property type="entry name" value="TPR-like_helical_dom_sf"/>
</dbReference>
<keyword evidence="5" id="KW-1185">Reference proteome</keyword>
<keyword evidence="2" id="KW-0677">Repeat</keyword>
<dbReference type="PANTHER" id="PTHR47926:SF386">
    <property type="entry name" value="PENTATRICOPEPTIDE REPEAT-CONTAINING PROTEIN"/>
    <property type="match status" value="1"/>
</dbReference>
<reference evidence="4 5" key="1">
    <citation type="submission" date="2018-02" db="EMBL/GenBank/DDBJ databases">
        <title>Draft genome of wild Prunus yedoensis var. nudiflora.</title>
        <authorList>
            <person name="Baek S."/>
            <person name="Kim J.-H."/>
            <person name="Choi K."/>
            <person name="Kim G.-B."/>
            <person name="Cho A."/>
            <person name="Jang H."/>
            <person name="Shin C.-H."/>
            <person name="Yu H.-J."/>
            <person name="Mun J.-H."/>
        </authorList>
    </citation>
    <scope>NUCLEOTIDE SEQUENCE [LARGE SCALE GENOMIC DNA]</scope>
    <source>
        <strain evidence="5">cv. Jeju island</strain>
        <tissue evidence="4">Leaf</tissue>
    </source>
</reference>
<dbReference type="InterPro" id="IPR002885">
    <property type="entry name" value="PPR_rpt"/>
</dbReference>
<dbReference type="OrthoDB" id="185373at2759"/>
<dbReference type="FunFam" id="1.25.40.10:FF:000031">
    <property type="entry name" value="Pentatricopeptide repeat-containing protein mitochondrial"/>
    <property type="match status" value="1"/>
</dbReference>
<dbReference type="PANTHER" id="PTHR47926">
    <property type="entry name" value="PENTATRICOPEPTIDE REPEAT-CONTAINING PROTEIN"/>
    <property type="match status" value="1"/>
</dbReference>
<dbReference type="PROSITE" id="PS51375">
    <property type="entry name" value="PPR"/>
    <property type="match status" value="5"/>
</dbReference>
<evidence type="ECO:0000313" key="4">
    <source>
        <dbReference type="EMBL" id="PQQ03803.1"/>
    </source>
</evidence>
<dbReference type="Gene3D" id="1.25.40.10">
    <property type="entry name" value="Tetratricopeptide repeat domain"/>
    <property type="match status" value="3"/>
</dbReference>
<comment type="similarity">
    <text evidence="1">Belongs to the PPR family. PCMP-H subfamily.</text>
</comment>
<organism evidence="4 5">
    <name type="scientific">Prunus yedoensis var. nudiflora</name>
    <dbReference type="NCBI Taxonomy" id="2094558"/>
    <lineage>
        <taxon>Eukaryota</taxon>
        <taxon>Viridiplantae</taxon>
        <taxon>Streptophyta</taxon>
        <taxon>Embryophyta</taxon>
        <taxon>Tracheophyta</taxon>
        <taxon>Spermatophyta</taxon>
        <taxon>Magnoliopsida</taxon>
        <taxon>eudicotyledons</taxon>
        <taxon>Gunneridae</taxon>
        <taxon>Pentapetalae</taxon>
        <taxon>rosids</taxon>
        <taxon>fabids</taxon>
        <taxon>Rosales</taxon>
        <taxon>Rosaceae</taxon>
        <taxon>Amygdaloideae</taxon>
        <taxon>Amygdaleae</taxon>
        <taxon>Prunus</taxon>
    </lineage>
</organism>
<dbReference type="InterPro" id="IPR046848">
    <property type="entry name" value="E_motif"/>
</dbReference>
<dbReference type="AlphaFoldDB" id="A0A314YBR4"/>
<dbReference type="Pfam" id="PF01535">
    <property type="entry name" value="PPR"/>
    <property type="match status" value="5"/>
</dbReference>
<dbReference type="Proteomes" id="UP000250321">
    <property type="component" value="Unassembled WGS sequence"/>
</dbReference>
<proteinExistence type="inferred from homology"/>
<dbReference type="InterPro" id="IPR046960">
    <property type="entry name" value="PPR_At4g14850-like_plant"/>
</dbReference>